<dbReference type="SUPFAM" id="SSF55729">
    <property type="entry name" value="Acyl-CoA N-acyltransferases (Nat)"/>
    <property type="match status" value="1"/>
</dbReference>
<dbReference type="Proteomes" id="UP000428803">
    <property type="component" value="Chromosome"/>
</dbReference>
<dbReference type="Pfam" id="PF13420">
    <property type="entry name" value="Acetyltransf_4"/>
    <property type="match status" value="1"/>
</dbReference>
<dbReference type="PANTHER" id="PTHR43072:SF8">
    <property type="entry name" value="ACYLTRANSFERASE FABY-RELATED"/>
    <property type="match status" value="1"/>
</dbReference>
<name>A0A6I6L844_9SPHN</name>
<evidence type="ECO:0000259" key="1">
    <source>
        <dbReference type="PROSITE" id="PS51186"/>
    </source>
</evidence>
<dbReference type="KEGG" id="slaa:EUU25_11265"/>
<keyword evidence="3" id="KW-1185">Reference proteome</keyword>
<gene>
    <name evidence="2" type="ORF">EUU25_11265</name>
</gene>
<reference evidence="3" key="1">
    <citation type="submission" date="2019-01" db="EMBL/GenBank/DDBJ databases">
        <title>Sphingorhabdus lacus sp.nov., isolated from an oligotrophic freshwater lake.</title>
        <authorList>
            <person name="Park M."/>
        </authorList>
    </citation>
    <scope>NUCLEOTIDE SEQUENCE [LARGE SCALE GENOMIC DNA]</scope>
    <source>
        <strain evidence="3">IMCC1753</strain>
    </source>
</reference>
<dbReference type="PANTHER" id="PTHR43072">
    <property type="entry name" value="N-ACETYLTRANSFERASE"/>
    <property type="match status" value="1"/>
</dbReference>
<evidence type="ECO:0000313" key="2">
    <source>
        <dbReference type="EMBL" id="QGY82265.1"/>
    </source>
</evidence>
<sequence length="192" mass="20493">METGESGAGSCVLRSAEVGDAAALAAIYAAHVESGSASFDTVPRTVAETEEKIRDIREKGWPFLVATRGSEIVGYAYASQFRDRPAYGFACEDSIYVRSDHVGQGIGSQLLAALITQSTAFGFRQMIAVIGGGEPASVALHGKMGFEHAGRMRSVGRKFGRWLDSVYMQIALGEGDSSAPKREPDERKAPSK</sequence>
<dbReference type="RefSeq" id="WP_158903356.1">
    <property type="nucleotide sequence ID" value="NZ_CP035733.1"/>
</dbReference>
<dbReference type="InterPro" id="IPR000182">
    <property type="entry name" value="GNAT_dom"/>
</dbReference>
<dbReference type="CDD" id="cd04301">
    <property type="entry name" value="NAT_SF"/>
    <property type="match status" value="1"/>
</dbReference>
<proteinExistence type="predicted"/>
<evidence type="ECO:0000313" key="3">
    <source>
        <dbReference type="Proteomes" id="UP000428803"/>
    </source>
</evidence>
<protein>
    <submittedName>
        <fullName evidence="2">N-acetyltransferase family protein</fullName>
    </submittedName>
</protein>
<dbReference type="EMBL" id="CP035733">
    <property type="protein sequence ID" value="QGY82265.1"/>
    <property type="molecule type" value="Genomic_DNA"/>
</dbReference>
<dbReference type="OrthoDB" id="5459937at2"/>
<dbReference type="GO" id="GO:0016747">
    <property type="term" value="F:acyltransferase activity, transferring groups other than amino-acyl groups"/>
    <property type="evidence" value="ECO:0007669"/>
    <property type="project" value="InterPro"/>
</dbReference>
<feature type="domain" description="N-acetyltransferase" evidence="1">
    <location>
        <begin position="11"/>
        <end position="173"/>
    </location>
</feature>
<keyword evidence="2" id="KW-0808">Transferase</keyword>
<dbReference type="Gene3D" id="3.40.630.30">
    <property type="match status" value="1"/>
</dbReference>
<dbReference type="AlphaFoldDB" id="A0A6I6L844"/>
<dbReference type="InterPro" id="IPR016181">
    <property type="entry name" value="Acyl_CoA_acyltransferase"/>
</dbReference>
<dbReference type="PROSITE" id="PS51186">
    <property type="entry name" value="GNAT"/>
    <property type="match status" value="1"/>
</dbReference>
<accession>A0A6I6L844</accession>
<organism evidence="2 3">
    <name type="scientific">Sphingorhabdus lacus</name>
    <dbReference type="NCBI Taxonomy" id="392610"/>
    <lineage>
        <taxon>Bacteria</taxon>
        <taxon>Pseudomonadati</taxon>
        <taxon>Pseudomonadota</taxon>
        <taxon>Alphaproteobacteria</taxon>
        <taxon>Sphingomonadales</taxon>
        <taxon>Sphingomonadaceae</taxon>
        <taxon>Sphingorhabdus</taxon>
    </lineage>
</organism>